<dbReference type="Gene3D" id="2.30.170.20">
    <property type="entry name" value="Ribosomal protein L24e"/>
    <property type="match status" value="1"/>
</dbReference>
<feature type="compositionally biased region" description="Basic and acidic residues" evidence="4">
    <location>
        <begin position="131"/>
        <end position="141"/>
    </location>
</feature>
<dbReference type="FunFam" id="2.30.170.20:FF:000003">
    <property type="entry name" value="60S ribosomal protein L24"/>
    <property type="match status" value="1"/>
</dbReference>
<dbReference type="Proteomes" id="UP000664859">
    <property type="component" value="Unassembled WGS sequence"/>
</dbReference>
<evidence type="ECO:0000313" key="6">
    <source>
        <dbReference type="EMBL" id="KAG5188395.1"/>
    </source>
</evidence>
<dbReference type="OrthoDB" id="1727108at2759"/>
<comment type="similarity">
    <text evidence="1">Belongs to the eukaryotic ribosomal protein eL24 family.</text>
</comment>
<evidence type="ECO:0000256" key="4">
    <source>
        <dbReference type="SAM" id="MobiDB-lite"/>
    </source>
</evidence>
<dbReference type="GO" id="GO:0002181">
    <property type="term" value="P:cytoplasmic translation"/>
    <property type="evidence" value="ECO:0007669"/>
    <property type="project" value="TreeGrafter"/>
</dbReference>
<evidence type="ECO:0000259" key="5">
    <source>
        <dbReference type="Pfam" id="PF01246"/>
    </source>
</evidence>
<evidence type="ECO:0000256" key="1">
    <source>
        <dbReference type="ARBA" id="ARBA00005647"/>
    </source>
</evidence>
<dbReference type="Gene3D" id="6.10.250.1270">
    <property type="match status" value="1"/>
</dbReference>
<dbReference type="SUPFAM" id="SSF57716">
    <property type="entry name" value="Glucocorticoid receptor-like (DNA-binding domain)"/>
    <property type="match status" value="1"/>
</dbReference>
<proteinExistence type="inferred from homology"/>
<dbReference type="GO" id="GO:0003735">
    <property type="term" value="F:structural constituent of ribosome"/>
    <property type="evidence" value="ECO:0007669"/>
    <property type="project" value="InterPro"/>
</dbReference>
<dbReference type="Pfam" id="PF01246">
    <property type="entry name" value="Ribosomal_L24e"/>
    <property type="match status" value="1"/>
</dbReference>
<dbReference type="EMBL" id="JAFCMP010000070">
    <property type="protein sequence ID" value="KAG5188395.1"/>
    <property type="molecule type" value="Genomic_DNA"/>
</dbReference>
<feature type="region of interest" description="Disordered" evidence="4">
    <location>
        <begin position="119"/>
        <end position="158"/>
    </location>
</feature>
<reference evidence="6" key="1">
    <citation type="submission" date="2021-02" db="EMBL/GenBank/DDBJ databases">
        <title>First Annotated Genome of the Yellow-green Alga Tribonema minus.</title>
        <authorList>
            <person name="Mahan K.M."/>
        </authorList>
    </citation>
    <scope>NUCLEOTIDE SEQUENCE</scope>
    <source>
        <strain evidence="6">UTEX B ZZ1240</strain>
    </source>
</reference>
<name>A0A836CJ11_9STRA</name>
<comment type="caution">
    <text evidence="6">The sequence shown here is derived from an EMBL/GenBank/DDBJ whole genome shotgun (WGS) entry which is preliminary data.</text>
</comment>
<accession>A0A836CJ11</accession>
<organism evidence="6 7">
    <name type="scientific">Tribonema minus</name>
    <dbReference type="NCBI Taxonomy" id="303371"/>
    <lineage>
        <taxon>Eukaryota</taxon>
        <taxon>Sar</taxon>
        <taxon>Stramenopiles</taxon>
        <taxon>Ochrophyta</taxon>
        <taxon>PX clade</taxon>
        <taxon>Xanthophyceae</taxon>
        <taxon>Tribonematales</taxon>
        <taxon>Tribonemataceae</taxon>
        <taxon>Tribonema</taxon>
    </lineage>
</organism>
<dbReference type="GO" id="GO:0003729">
    <property type="term" value="F:mRNA binding"/>
    <property type="evidence" value="ECO:0007669"/>
    <property type="project" value="TreeGrafter"/>
</dbReference>
<dbReference type="CDD" id="cd00472">
    <property type="entry name" value="Ribosomal_L24e_L24"/>
    <property type="match status" value="1"/>
</dbReference>
<keyword evidence="2 6" id="KW-0689">Ribosomal protein</keyword>
<feature type="domain" description="Large ribosomal subunit protein eL24-related N-terminal" evidence="5">
    <location>
        <begin position="4"/>
        <end position="67"/>
    </location>
</feature>
<dbReference type="InterPro" id="IPR056366">
    <property type="entry name" value="Ribosomal_eL24"/>
</dbReference>
<dbReference type="AlphaFoldDB" id="A0A836CJ11"/>
<evidence type="ECO:0000256" key="3">
    <source>
        <dbReference type="ARBA" id="ARBA00023274"/>
    </source>
</evidence>
<protein>
    <submittedName>
        <fullName evidence="6">Ribosomal protein L24e-domain-containing protein</fullName>
    </submittedName>
</protein>
<sequence>MVIKTDVCAFSEFRIYPGHGMRFIRKDGTPVVFINAKCKSLLMQRKKPAKLTWTQSWRRLNKKIKVEEVTRRRNRRTTKFQRAIVGASLDEIKAKRAAVPKKTPAQLAALKEIKDRKAAAAAAQKATAKAARAEQRKEKPAASRQPGASKPMRAGNLR</sequence>
<keyword evidence="3" id="KW-0687">Ribonucleoprotein</keyword>
<dbReference type="PROSITE" id="PS01073">
    <property type="entry name" value="RIBOSOMAL_L24E"/>
    <property type="match status" value="1"/>
</dbReference>
<feature type="compositionally biased region" description="Low complexity" evidence="4">
    <location>
        <begin position="119"/>
        <end position="130"/>
    </location>
</feature>
<dbReference type="PANTHER" id="PTHR10792">
    <property type="entry name" value="60S RIBOSOMAL PROTEIN L24"/>
    <property type="match status" value="1"/>
</dbReference>
<evidence type="ECO:0000313" key="7">
    <source>
        <dbReference type="Proteomes" id="UP000664859"/>
    </source>
</evidence>
<dbReference type="GO" id="GO:0022625">
    <property type="term" value="C:cytosolic large ribosomal subunit"/>
    <property type="evidence" value="ECO:0007669"/>
    <property type="project" value="TreeGrafter"/>
</dbReference>
<gene>
    <name evidence="6" type="ORF">JKP88DRAFT_234296</name>
</gene>
<dbReference type="InterPro" id="IPR023442">
    <property type="entry name" value="Ribosomal_eL24_CS"/>
</dbReference>
<evidence type="ECO:0000256" key="2">
    <source>
        <dbReference type="ARBA" id="ARBA00022980"/>
    </source>
</evidence>
<keyword evidence="7" id="KW-1185">Reference proteome</keyword>
<dbReference type="PANTHER" id="PTHR10792:SF1">
    <property type="entry name" value="RIBOSOMAL PROTEIN L24"/>
    <property type="match status" value="1"/>
</dbReference>
<dbReference type="InterPro" id="IPR038630">
    <property type="entry name" value="L24e/L24_sf"/>
</dbReference>
<dbReference type="InterPro" id="IPR000988">
    <property type="entry name" value="Ribosomal_eL24-rel_N"/>
</dbReference>